<sequence>MPKFAEQGFAGVEASSWFGIAAPSGTPAPVVTRLQRAIAAALAMPDIRARIEGIGFTAQASSPEALGQIIDEHSRLWGGVIQRLGIRLQL</sequence>
<accession>A0ABM7XYC0</accession>
<keyword evidence="3" id="KW-1185">Reference proteome</keyword>
<dbReference type="Pfam" id="PF03401">
    <property type="entry name" value="TctC"/>
    <property type="match status" value="1"/>
</dbReference>
<protein>
    <recommendedName>
        <fullName evidence="4">Tripartite tricarboxylate transporter family receptor</fullName>
    </recommendedName>
</protein>
<dbReference type="Gene3D" id="3.40.190.150">
    <property type="entry name" value="Bordetella uptake gene, domain 1"/>
    <property type="match status" value="1"/>
</dbReference>
<evidence type="ECO:0000256" key="1">
    <source>
        <dbReference type="ARBA" id="ARBA00006987"/>
    </source>
</evidence>
<evidence type="ECO:0000313" key="2">
    <source>
        <dbReference type="EMBL" id="BDG70495.1"/>
    </source>
</evidence>
<dbReference type="PANTHER" id="PTHR42928">
    <property type="entry name" value="TRICARBOXYLATE-BINDING PROTEIN"/>
    <property type="match status" value="1"/>
</dbReference>
<organism evidence="2 3">
    <name type="scientific">Roseomonas fluvialis</name>
    <dbReference type="NCBI Taxonomy" id="1750527"/>
    <lineage>
        <taxon>Bacteria</taxon>
        <taxon>Pseudomonadati</taxon>
        <taxon>Pseudomonadota</taxon>
        <taxon>Alphaproteobacteria</taxon>
        <taxon>Acetobacterales</taxon>
        <taxon>Roseomonadaceae</taxon>
        <taxon>Roseomonas</taxon>
    </lineage>
</organism>
<dbReference type="EMBL" id="AP025637">
    <property type="protein sequence ID" value="BDG70495.1"/>
    <property type="molecule type" value="Genomic_DNA"/>
</dbReference>
<gene>
    <name evidence="2" type="ORF">Rmf_04240</name>
</gene>
<comment type="similarity">
    <text evidence="1">Belongs to the UPF0065 (bug) family.</text>
</comment>
<proteinExistence type="inferred from homology"/>
<dbReference type="Proteomes" id="UP000831327">
    <property type="component" value="Chromosome"/>
</dbReference>
<dbReference type="InterPro" id="IPR005064">
    <property type="entry name" value="BUG"/>
</dbReference>
<evidence type="ECO:0000313" key="3">
    <source>
        <dbReference type="Proteomes" id="UP000831327"/>
    </source>
</evidence>
<dbReference type="InterPro" id="IPR042100">
    <property type="entry name" value="Bug_dom1"/>
</dbReference>
<name>A0ABM7XYC0_9PROT</name>
<reference evidence="2 3" key="1">
    <citation type="journal article" date="2016" name="Microbes Environ.">
        <title>Phylogenetically diverse aerobic anoxygenic phototrophic bacteria isolated from epilithic biofilms in Tama river, Japan.</title>
        <authorList>
            <person name="Hirose S."/>
            <person name="Matsuura K."/>
            <person name="Haruta S."/>
        </authorList>
    </citation>
    <scope>NUCLEOTIDE SEQUENCE [LARGE SCALE GENOMIC DNA]</scope>
    <source>
        <strain evidence="2 3">S08</strain>
    </source>
</reference>
<evidence type="ECO:0008006" key="4">
    <source>
        <dbReference type="Google" id="ProtNLM"/>
    </source>
</evidence>
<dbReference type="PANTHER" id="PTHR42928:SF5">
    <property type="entry name" value="BLR1237 PROTEIN"/>
    <property type="match status" value="1"/>
</dbReference>